<proteinExistence type="predicted"/>
<accession>A0A9X3W582</accession>
<dbReference type="EMBL" id="JAOTGY010000010">
    <property type="protein sequence ID" value="MDB6258299.1"/>
    <property type="molecule type" value="Genomic_DNA"/>
</dbReference>
<name>A0A9X3W582_LACAM</name>
<evidence type="ECO:0000256" key="2">
    <source>
        <dbReference type="SAM" id="MobiDB-lite"/>
    </source>
</evidence>
<dbReference type="Proteomes" id="UP001141981">
    <property type="component" value="Unassembled WGS sequence"/>
</dbReference>
<feature type="compositionally biased region" description="Low complexity" evidence="2">
    <location>
        <begin position="143"/>
        <end position="152"/>
    </location>
</feature>
<evidence type="ECO:0000313" key="5">
    <source>
        <dbReference type="EMBL" id="MDB6258299.1"/>
    </source>
</evidence>
<feature type="region of interest" description="Disordered" evidence="2">
    <location>
        <begin position="44"/>
        <end position="179"/>
    </location>
</feature>
<sequence length="196" mass="20782">MRNIQQHFSIRKLTIGAASVLIGLSLLGFGTQTVHADANDTAVQATSEKVDASTSEAKNDVKTEDVKVETPVTDDKAATDPTTKEEKTTEPADETSATDKTEAPTDATKQAETPATPVTVSDKDAKTPATEGDAGKSTDVEKPAVPTDTTKAATDKAQDSVATKDQTLKVDQAKNGAVDPKTLKEEKSFLHQKEWL</sequence>
<feature type="signal peptide" evidence="3">
    <location>
        <begin position="1"/>
        <end position="36"/>
    </location>
</feature>
<dbReference type="RefSeq" id="WP_271862507.1">
    <property type="nucleotide sequence ID" value="NZ_JAOTGR010000010.1"/>
</dbReference>
<evidence type="ECO:0000259" key="4">
    <source>
        <dbReference type="Pfam" id="PF04650"/>
    </source>
</evidence>
<dbReference type="AlphaFoldDB" id="A0A9X3W582"/>
<comment type="caution">
    <text evidence="5">The sequence shown here is derived from an EMBL/GenBank/DDBJ whole genome shotgun (WGS) entry which is preliminary data.</text>
</comment>
<feature type="compositionally biased region" description="Polar residues" evidence="2">
    <location>
        <begin position="44"/>
        <end position="56"/>
    </location>
</feature>
<reference evidence="5" key="2">
    <citation type="submission" date="2022-10" db="EMBL/GenBank/DDBJ databases">
        <authorList>
            <person name="Kostovova I."/>
            <person name="Moravkova M."/>
            <person name="Pechar R."/>
        </authorList>
    </citation>
    <scope>NUCLEOTIDE SEQUENCE</scope>
    <source>
        <strain evidence="5">M490A</strain>
    </source>
</reference>
<keyword evidence="1 3" id="KW-0732">Signal</keyword>
<organism evidence="5 6">
    <name type="scientific">Lactobacillus amylovorus</name>
    <dbReference type="NCBI Taxonomy" id="1604"/>
    <lineage>
        <taxon>Bacteria</taxon>
        <taxon>Bacillati</taxon>
        <taxon>Bacillota</taxon>
        <taxon>Bacilli</taxon>
        <taxon>Lactobacillales</taxon>
        <taxon>Lactobacillaceae</taxon>
        <taxon>Lactobacillus</taxon>
    </lineage>
</organism>
<feature type="compositionally biased region" description="Polar residues" evidence="2">
    <location>
        <begin position="107"/>
        <end position="119"/>
    </location>
</feature>
<protein>
    <submittedName>
        <fullName evidence="5">YSIRK-type signal peptide-containing protein</fullName>
    </submittedName>
</protein>
<evidence type="ECO:0000313" key="6">
    <source>
        <dbReference type="Proteomes" id="UP001141981"/>
    </source>
</evidence>
<reference evidence="5" key="1">
    <citation type="journal article" date="2022" name="Microorganisms">
        <title>Antibiotic Susceptibility, Resistance Gene Determinants and Corresponding Genomic Regions in Lactobacillus amylovorus Isolates Derived from Wild Boars and Domestic Pigs.</title>
        <authorList>
            <person name="Moravkova M."/>
            <person name="Kostovova I."/>
            <person name="Kavanova K."/>
            <person name="Pechar R."/>
            <person name="Stanek S."/>
            <person name="Brychta A."/>
            <person name="Zeman M."/>
            <person name="Kubasova T."/>
        </authorList>
    </citation>
    <scope>NUCLEOTIDE SEQUENCE</scope>
    <source>
        <strain evidence="5">M490A</strain>
    </source>
</reference>
<feature type="chain" id="PRO_5040758181" evidence="3">
    <location>
        <begin position="37"/>
        <end position="196"/>
    </location>
</feature>
<feature type="domain" description="YSIRK Gram-positive signal peptide" evidence="4">
    <location>
        <begin position="5"/>
        <end position="27"/>
    </location>
</feature>
<evidence type="ECO:0000256" key="1">
    <source>
        <dbReference type="ARBA" id="ARBA00022729"/>
    </source>
</evidence>
<dbReference type="Pfam" id="PF04650">
    <property type="entry name" value="YSIRK_signal"/>
    <property type="match status" value="1"/>
</dbReference>
<feature type="compositionally biased region" description="Basic and acidic residues" evidence="2">
    <location>
        <begin position="57"/>
        <end position="90"/>
    </location>
</feature>
<evidence type="ECO:0000256" key="3">
    <source>
        <dbReference type="SAM" id="SignalP"/>
    </source>
</evidence>
<gene>
    <name evidence="5" type="ORF">ODU72_06380</name>
</gene>
<feature type="compositionally biased region" description="Basic and acidic residues" evidence="2">
    <location>
        <begin position="133"/>
        <end position="142"/>
    </location>
</feature>
<dbReference type="NCBIfam" id="TIGR01168">
    <property type="entry name" value="YSIRK_signal"/>
    <property type="match status" value="1"/>
</dbReference>
<dbReference type="InterPro" id="IPR005877">
    <property type="entry name" value="YSIRK_signal_dom"/>
</dbReference>